<evidence type="ECO:0000313" key="9">
    <source>
        <dbReference type="EMBL" id="CAD7056577.1"/>
    </source>
</evidence>
<comment type="caution">
    <text evidence="9">The sequence shown here is derived from an EMBL/GenBank/DDBJ whole genome shotgun (WGS) entry which is preliminary data.</text>
</comment>
<protein>
    <recommendedName>
        <fullName evidence="3">Lectin-like protein BA14k</fullName>
    </recommendedName>
</protein>
<name>A0ABM8PZN6_9HYPH</name>
<dbReference type="Proteomes" id="UP000601041">
    <property type="component" value="Unassembled WGS sequence"/>
</dbReference>
<feature type="transmembrane region" description="Helical" evidence="7">
    <location>
        <begin position="96"/>
        <end position="115"/>
    </location>
</feature>
<feature type="signal peptide" evidence="8">
    <location>
        <begin position="1"/>
        <end position="27"/>
    </location>
</feature>
<keyword evidence="7" id="KW-0812">Transmembrane</keyword>
<organism evidence="9 10">
    <name type="scientific">Pseudorhizobium halotolerans</name>
    <dbReference type="NCBI Taxonomy" id="1233081"/>
    <lineage>
        <taxon>Bacteria</taxon>
        <taxon>Pseudomonadati</taxon>
        <taxon>Pseudomonadota</taxon>
        <taxon>Alphaproteobacteria</taxon>
        <taxon>Hyphomicrobiales</taxon>
        <taxon>Rhizobiaceae</taxon>
        <taxon>Rhizobium/Agrobacterium group</taxon>
        <taxon>Pseudorhizobium</taxon>
    </lineage>
</organism>
<keyword evidence="10" id="KW-1185">Reference proteome</keyword>
<proteinExistence type="inferred from homology"/>
<sequence length="158" mass="18455">MGKFKFRLTTMVAALAVTVTTYVPVQAMPLPAAPAASAQGLVTDVQYRDRWERRYDRRWDRREARRDYRRGYRAGYYNGYRGYRERRPGYRYYNGFWFPLAAFTAGAIIGGGAQARPSGGHSARHYQWCESRYRSYRASDNTFQPYNGPRRQCNSPYS</sequence>
<comment type="subcellular location">
    <subcellularLocation>
        <location evidence="1">Membrane</location>
        <topology evidence="1">Single-pass membrane protein</topology>
    </subcellularLocation>
</comment>
<evidence type="ECO:0000313" key="10">
    <source>
        <dbReference type="Proteomes" id="UP000601041"/>
    </source>
</evidence>
<keyword evidence="5" id="KW-0430">Lectin</keyword>
<evidence type="ECO:0000256" key="2">
    <source>
        <dbReference type="ARBA" id="ARBA00010270"/>
    </source>
</evidence>
<evidence type="ECO:0000256" key="5">
    <source>
        <dbReference type="ARBA" id="ARBA00022734"/>
    </source>
</evidence>
<reference evidence="9 10" key="1">
    <citation type="submission" date="2020-11" db="EMBL/GenBank/DDBJ databases">
        <authorList>
            <person name="Lassalle F."/>
        </authorList>
    </citation>
    <scope>NUCLEOTIDE SEQUENCE [LARGE SCALE GENOMIC DNA]</scope>
    <source>
        <strain evidence="9 10">AB21</strain>
    </source>
</reference>
<dbReference type="InterPro" id="IPR012413">
    <property type="entry name" value="BA14K"/>
</dbReference>
<dbReference type="Pfam" id="PF07886">
    <property type="entry name" value="BA14K"/>
    <property type="match status" value="1"/>
</dbReference>
<comment type="function">
    <text evidence="6">Has immunoglobulin-binding and hemagglutination properties, and can bind to mannose. Essential for virulence. May be involved in LPS biosynthesis or polysaccharide transport.</text>
</comment>
<keyword evidence="8" id="KW-0732">Signal</keyword>
<keyword evidence="4" id="KW-1003">Cell membrane</keyword>
<accession>A0ABM8PZN6</accession>
<evidence type="ECO:0000256" key="6">
    <source>
        <dbReference type="ARBA" id="ARBA00025321"/>
    </source>
</evidence>
<gene>
    <name evidence="9" type="ORF">RHAB21_00987</name>
</gene>
<comment type="similarity">
    <text evidence="2">Belongs to the BA14k family.</text>
</comment>
<evidence type="ECO:0000256" key="3">
    <source>
        <dbReference type="ARBA" id="ARBA00020552"/>
    </source>
</evidence>
<feature type="chain" id="PRO_5045390695" description="Lectin-like protein BA14k" evidence="8">
    <location>
        <begin position="28"/>
        <end position="158"/>
    </location>
</feature>
<keyword evidence="7" id="KW-1133">Transmembrane helix</keyword>
<dbReference type="EMBL" id="CABFWE030000016">
    <property type="protein sequence ID" value="CAD7056577.1"/>
    <property type="molecule type" value="Genomic_DNA"/>
</dbReference>
<evidence type="ECO:0000256" key="7">
    <source>
        <dbReference type="SAM" id="Phobius"/>
    </source>
</evidence>
<keyword evidence="7" id="KW-0472">Membrane</keyword>
<evidence type="ECO:0000256" key="1">
    <source>
        <dbReference type="ARBA" id="ARBA00004167"/>
    </source>
</evidence>
<evidence type="ECO:0000256" key="4">
    <source>
        <dbReference type="ARBA" id="ARBA00022475"/>
    </source>
</evidence>
<dbReference type="RefSeq" id="WP_142590062.1">
    <property type="nucleotide sequence ID" value="NZ_CABFWE030000016.1"/>
</dbReference>
<evidence type="ECO:0000256" key="8">
    <source>
        <dbReference type="SAM" id="SignalP"/>
    </source>
</evidence>